<evidence type="ECO:0000313" key="1">
    <source>
        <dbReference type="EMBL" id="APC19176.1"/>
    </source>
</evidence>
<dbReference type="EMBL" id="CP017886">
    <property type="protein sequence ID" value="APC19176.1"/>
    <property type="molecule type" value="Genomic_DNA"/>
</dbReference>
<gene>
    <name evidence="1" type="ORF">BLL42_03075</name>
</gene>
<sequence length="101" mass="11212">MKMLLMVECPNEPFNALVRAGKIGEVIGRILESIKPEAAYFTEQDGMRGGIFLIDVQDSSQIPGFAEPFFLNFQATCKFRLVMTPQDLQKAGLEALGKTWG</sequence>
<reference evidence="2" key="1">
    <citation type="submission" date="2016-10" db="EMBL/GenBank/DDBJ databases">
        <title>Pseudomonas frederiksbergensis ERGS4:02 complete genome.</title>
        <authorList>
            <person name="Kumar R."/>
            <person name="Acharya V."/>
            <person name="Singh D."/>
        </authorList>
    </citation>
    <scope>NUCLEOTIDE SEQUENCE [LARGE SCALE GENOMIC DNA]</scope>
    <source>
        <strain evidence="2">ERGS4:02</strain>
    </source>
</reference>
<name>A0A1J0ETM8_9PSED</name>
<dbReference type="Proteomes" id="UP000182567">
    <property type="component" value="Chromosome"/>
</dbReference>
<organism evidence="1 2">
    <name type="scientific">Pseudomonas frederiksbergensis</name>
    <dbReference type="NCBI Taxonomy" id="104087"/>
    <lineage>
        <taxon>Bacteria</taxon>
        <taxon>Pseudomonadati</taxon>
        <taxon>Pseudomonadota</taxon>
        <taxon>Gammaproteobacteria</taxon>
        <taxon>Pseudomonadales</taxon>
        <taxon>Pseudomonadaceae</taxon>
        <taxon>Pseudomonas</taxon>
    </lineage>
</organism>
<evidence type="ECO:0000313" key="2">
    <source>
        <dbReference type="Proteomes" id="UP000182567"/>
    </source>
</evidence>
<dbReference type="AlphaFoldDB" id="A0A1J0ETM8"/>
<dbReference type="GeneID" id="46907185"/>
<proteinExistence type="predicted"/>
<accession>A0A1J0ETM8</accession>
<protein>
    <submittedName>
        <fullName evidence="1">Panthothenate synthetase</fullName>
    </submittedName>
</protein>
<dbReference type="OrthoDB" id="120749at2"/>
<dbReference type="RefSeq" id="WP_071555689.1">
    <property type="nucleotide sequence ID" value="NZ_CP017886.1"/>
</dbReference>